<organism evidence="1 2">
    <name type="scientific">Eisenbergiella massiliensis</name>
    <dbReference type="NCBI Taxonomy" id="1720294"/>
    <lineage>
        <taxon>Bacteria</taxon>
        <taxon>Bacillati</taxon>
        <taxon>Bacillota</taxon>
        <taxon>Clostridia</taxon>
        <taxon>Lachnospirales</taxon>
        <taxon>Lachnospiraceae</taxon>
        <taxon>Eisenbergiella</taxon>
    </lineage>
</organism>
<proteinExistence type="predicted"/>
<dbReference type="EMBL" id="QVLU01000021">
    <property type="protein sequence ID" value="RGE68057.1"/>
    <property type="molecule type" value="Genomic_DNA"/>
</dbReference>
<dbReference type="AlphaFoldDB" id="A0A3E3ILW0"/>
<name>A0A3E3ILW0_9FIRM</name>
<reference evidence="1 2" key="1">
    <citation type="submission" date="2018-08" db="EMBL/GenBank/DDBJ databases">
        <title>A genome reference for cultivated species of the human gut microbiota.</title>
        <authorList>
            <person name="Zou Y."/>
            <person name="Xue W."/>
            <person name="Luo G."/>
        </authorList>
    </citation>
    <scope>NUCLEOTIDE SEQUENCE [LARGE SCALE GENOMIC DNA]</scope>
    <source>
        <strain evidence="1 2">AF26-4BH</strain>
    </source>
</reference>
<gene>
    <name evidence="1" type="ORF">DWY69_20690</name>
</gene>
<dbReference type="Proteomes" id="UP000261166">
    <property type="component" value="Unassembled WGS sequence"/>
</dbReference>
<protein>
    <submittedName>
        <fullName evidence="1">Uncharacterized protein</fullName>
    </submittedName>
</protein>
<sequence length="74" mass="8532">MLCNERLCPGTFIYICVKTEDENGKRRKKQEKYRVIKHYPHYLLVENAFGFKKGITNAELAQNGVVTQLMVGTP</sequence>
<dbReference type="RefSeq" id="WP_117531287.1">
    <property type="nucleotide sequence ID" value="NZ_JBKXRP010000034.1"/>
</dbReference>
<dbReference type="OrthoDB" id="9944564at2"/>
<evidence type="ECO:0000313" key="2">
    <source>
        <dbReference type="Proteomes" id="UP000261166"/>
    </source>
</evidence>
<evidence type="ECO:0000313" key="1">
    <source>
        <dbReference type="EMBL" id="RGE68057.1"/>
    </source>
</evidence>
<comment type="caution">
    <text evidence="1">The sequence shown here is derived from an EMBL/GenBank/DDBJ whole genome shotgun (WGS) entry which is preliminary data.</text>
</comment>
<accession>A0A3E3ILW0</accession>